<feature type="signal peptide" evidence="1">
    <location>
        <begin position="1"/>
        <end position="20"/>
    </location>
</feature>
<dbReference type="InterPro" id="IPR050358">
    <property type="entry name" value="RSE1/DDB1/CFT1"/>
</dbReference>
<feature type="chain" id="PRO_5034789158" description="RSE1/DDB1/CPSF1 second beta-propeller domain-containing protein" evidence="1">
    <location>
        <begin position="21"/>
        <end position="413"/>
    </location>
</feature>
<reference evidence="3 4" key="1">
    <citation type="submission" date="2020-07" db="EMBL/GenBank/DDBJ databases">
        <title>Comparative genomics of pyrophilous fungi reveals a link between fire events and developmental genes.</title>
        <authorList>
            <consortium name="DOE Joint Genome Institute"/>
            <person name="Steindorff A.S."/>
            <person name="Carver A."/>
            <person name="Calhoun S."/>
            <person name="Stillman K."/>
            <person name="Liu H."/>
            <person name="Lipzen A."/>
            <person name="Pangilinan J."/>
            <person name="Labutti K."/>
            <person name="Bruns T.D."/>
            <person name="Grigoriev I.V."/>
        </authorList>
    </citation>
    <scope>NUCLEOTIDE SEQUENCE [LARGE SCALE GENOMIC DNA]</scope>
    <source>
        <strain evidence="3 4">CBS 144469</strain>
    </source>
</reference>
<sequence length="413" mass="45332">MAGFEFWGGVLMARVFAVTARSVSSDWRIQGKRWKVWSKKDCARPVPGDGPEGTEYDDCVDGKVEVGVYPILNRDAAANLTISPPLEAHKSNAIIHRIVRVDVGFENPMYAALEVDYSESDQDRTGEALNRTEKGVIITTAVMHKMKDEMQSLDSIIDSKVLNILPNSDTPQIFIACGRGARIKSYDSYIILSFVNGTLVLSIGETIGEVQDTGFLCSSPTIAVQQIGVDALLQVHPHDIRRVLLDRSVNEWRVPEGKTMIVTATTNKRQVVVALSIAELVYFELDLDGPLNEYQDRKAMGSTVLALSIGEVPEGRQTTPYLAVGCEVQTVRIISLDPESALETLSLQALTSQPSSISIADMLDASIYNPHPTMFANIGLQNGVLLRTVLDPMNGQLTDTRTRFLGTRPIKLV</sequence>
<proteinExistence type="predicted"/>
<dbReference type="AlphaFoldDB" id="A0A8H6LWA3"/>
<dbReference type="InterPro" id="IPR015943">
    <property type="entry name" value="WD40/YVTN_repeat-like_dom_sf"/>
</dbReference>
<feature type="domain" description="RSE1/DDB1/CPSF1 second beta-propeller" evidence="2">
    <location>
        <begin position="184"/>
        <end position="413"/>
    </location>
</feature>
<dbReference type="PANTHER" id="PTHR10644">
    <property type="entry name" value="DNA REPAIR/RNA PROCESSING CPSF FAMILY"/>
    <property type="match status" value="1"/>
</dbReference>
<dbReference type="InterPro" id="IPR058543">
    <property type="entry name" value="Beta-prop_RSE1/DDB1/CPSF1_2nd"/>
</dbReference>
<dbReference type="Proteomes" id="UP000521943">
    <property type="component" value="Unassembled WGS sequence"/>
</dbReference>
<protein>
    <recommendedName>
        <fullName evidence="2">RSE1/DDB1/CPSF1 second beta-propeller domain-containing protein</fullName>
    </recommendedName>
</protein>
<keyword evidence="1" id="KW-0732">Signal</keyword>
<dbReference type="Gene3D" id="2.130.10.10">
    <property type="entry name" value="YVTN repeat-like/Quinoprotein amine dehydrogenase"/>
    <property type="match status" value="1"/>
</dbReference>
<evidence type="ECO:0000259" key="2">
    <source>
        <dbReference type="Pfam" id="PF23726"/>
    </source>
</evidence>
<evidence type="ECO:0000313" key="3">
    <source>
        <dbReference type="EMBL" id="KAF6743556.1"/>
    </source>
</evidence>
<accession>A0A8H6LWA3</accession>
<evidence type="ECO:0000256" key="1">
    <source>
        <dbReference type="SAM" id="SignalP"/>
    </source>
</evidence>
<keyword evidence="4" id="KW-1185">Reference proteome</keyword>
<organism evidence="3 4">
    <name type="scientific">Ephemerocybe angulata</name>
    <dbReference type="NCBI Taxonomy" id="980116"/>
    <lineage>
        <taxon>Eukaryota</taxon>
        <taxon>Fungi</taxon>
        <taxon>Dikarya</taxon>
        <taxon>Basidiomycota</taxon>
        <taxon>Agaricomycotina</taxon>
        <taxon>Agaricomycetes</taxon>
        <taxon>Agaricomycetidae</taxon>
        <taxon>Agaricales</taxon>
        <taxon>Agaricineae</taxon>
        <taxon>Psathyrellaceae</taxon>
        <taxon>Ephemerocybe</taxon>
    </lineage>
</organism>
<name>A0A8H6LWA3_9AGAR</name>
<dbReference type="OrthoDB" id="2973768at2759"/>
<dbReference type="EMBL" id="JACGCI010000142">
    <property type="protein sequence ID" value="KAF6743556.1"/>
    <property type="molecule type" value="Genomic_DNA"/>
</dbReference>
<dbReference type="Pfam" id="PF23726">
    <property type="entry name" value="Beta-prop_RSE1_2nd"/>
    <property type="match status" value="1"/>
</dbReference>
<gene>
    <name evidence="3" type="ORF">DFP72DRAFT_858749</name>
</gene>
<evidence type="ECO:0000313" key="4">
    <source>
        <dbReference type="Proteomes" id="UP000521943"/>
    </source>
</evidence>
<comment type="caution">
    <text evidence="3">The sequence shown here is derived from an EMBL/GenBank/DDBJ whole genome shotgun (WGS) entry which is preliminary data.</text>
</comment>